<keyword evidence="4" id="KW-1185">Reference proteome</keyword>
<dbReference type="EMBL" id="JAMZDX010000008">
    <property type="protein sequence ID" value="MCP2314012.1"/>
    <property type="molecule type" value="Genomic_DNA"/>
</dbReference>
<proteinExistence type="predicted"/>
<keyword evidence="1" id="KW-0378">Hydrolase</keyword>
<dbReference type="Proteomes" id="UP001206483">
    <property type="component" value="Unassembled WGS sequence"/>
</dbReference>
<dbReference type="InterPro" id="IPR042001">
    <property type="entry name" value="Sortase_F"/>
</dbReference>
<evidence type="ECO:0000313" key="3">
    <source>
        <dbReference type="EMBL" id="MCP2314012.1"/>
    </source>
</evidence>
<dbReference type="Gene3D" id="2.40.260.10">
    <property type="entry name" value="Sortase"/>
    <property type="match status" value="1"/>
</dbReference>
<feature type="region of interest" description="Disordered" evidence="2">
    <location>
        <begin position="122"/>
        <end position="141"/>
    </location>
</feature>
<dbReference type="RefSeq" id="WP_253804348.1">
    <property type="nucleotide sequence ID" value="NZ_BAAAUB010000131.1"/>
</dbReference>
<organism evidence="3 4">
    <name type="scientific">Kitasatospora paracochleata</name>
    <dbReference type="NCBI Taxonomy" id="58354"/>
    <lineage>
        <taxon>Bacteria</taxon>
        <taxon>Bacillati</taxon>
        <taxon>Actinomycetota</taxon>
        <taxon>Actinomycetes</taxon>
        <taxon>Kitasatosporales</taxon>
        <taxon>Streptomycetaceae</taxon>
        <taxon>Kitasatospora</taxon>
    </lineage>
</organism>
<dbReference type="Pfam" id="PF04203">
    <property type="entry name" value="Sortase"/>
    <property type="match status" value="1"/>
</dbReference>
<protein>
    <submittedName>
        <fullName evidence="3">Sortase (Surface protein transpeptidase)</fullName>
    </submittedName>
</protein>
<evidence type="ECO:0000313" key="4">
    <source>
        <dbReference type="Proteomes" id="UP001206483"/>
    </source>
</evidence>
<reference evidence="3 4" key="1">
    <citation type="submission" date="2022-06" db="EMBL/GenBank/DDBJ databases">
        <title>Sequencing the genomes of 1000 actinobacteria strains.</title>
        <authorList>
            <person name="Klenk H.-P."/>
        </authorList>
    </citation>
    <scope>NUCLEOTIDE SEQUENCE [LARGE SCALE GENOMIC DNA]</scope>
    <source>
        <strain evidence="3 4">DSM 41656</strain>
    </source>
</reference>
<evidence type="ECO:0000256" key="1">
    <source>
        <dbReference type="ARBA" id="ARBA00022801"/>
    </source>
</evidence>
<dbReference type="InterPro" id="IPR023365">
    <property type="entry name" value="Sortase_dom-sf"/>
</dbReference>
<dbReference type="CDD" id="cd05829">
    <property type="entry name" value="Sortase_F"/>
    <property type="match status" value="1"/>
</dbReference>
<dbReference type="InterPro" id="IPR005754">
    <property type="entry name" value="Sortase"/>
</dbReference>
<sequence>MRAAHGRGRGRRPPGAGCRRRRWAGSAVIVGHLDTRQGTAVFYRLSTLSPGQTITIERTDGSTATFLIDDIQNYPKTAFPTDHVYQTTGRPELRLITCAWPYDRTHGGYQDNTVIYAHLIEQRPQPAGPAEPEASTGGRRR</sequence>
<name>A0ABT1J990_9ACTN</name>
<accession>A0ABT1J990</accession>
<comment type="caution">
    <text evidence="3">The sequence shown here is derived from an EMBL/GenBank/DDBJ whole genome shotgun (WGS) entry which is preliminary data.</text>
</comment>
<dbReference type="SUPFAM" id="SSF63817">
    <property type="entry name" value="Sortase"/>
    <property type="match status" value="1"/>
</dbReference>
<evidence type="ECO:0000256" key="2">
    <source>
        <dbReference type="SAM" id="MobiDB-lite"/>
    </source>
</evidence>
<gene>
    <name evidence="3" type="ORF">FHR36_007211</name>
</gene>